<keyword evidence="3" id="KW-1185">Reference proteome</keyword>
<dbReference type="OrthoDB" id="9983241at2759"/>
<dbReference type="SUPFAM" id="SSF63825">
    <property type="entry name" value="YWTD domain"/>
    <property type="match status" value="1"/>
</dbReference>
<keyword evidence="1" id="KW-0732">Signal</keyword>
<dbReference type="Proteomes" id="UP000664521">
    <property type="component" value="Unassembled WGS sequence"/>
</dbReference>
<sequence length="374" mass="41894">MRVLLQVFGLVCLTVGVRADNWEDITADKDIQLTQSSATSLIKHLDDALPNISVDKVVADVNHQMTVKDGRYQWPATKDDDLFDSESWYPQGISSSVDAGDSKYNKNHLFLVSWYAKKDKEKGARISFINTSVSPPKYRHVLLVEPSGTSSKPSFKSVEVHAGGIAWYGNLLYVQDTDHGARLFDVDHIYKVKDGDGVGRQQDGSYHAYGYKYVLPQVRRYTSHGHPKGHDFTYSCLALDRTSNPNSIVFGEYYHAADGDWSRVARFDLDSDTKLFKVNKDNVATASKVFHHGEHRVQGAITVEGRYFLSQSNGDDDSDIIGFTPGEKNSKQYRILPPGSEDLTYDNETETLWTLTEHAGARYLIGTPIKNISS</sequence>
<reference evidence="2" key="1">
    <citation type="submission" date="2021-03" db="EMBL/GenBank/DDBJ databases">
        <authorList>
            <person name="Tagirdzhanova G."/>
        </authorList>
    </citation>
    <scope>NUCLEOTIDE SEQUENCE</scope>
</reference>
<dbReference type="EMBL" id="CAJPDS010000203">
    <property type="protein sequence ID" value="CAF9941528.1"/>
    <property type="molecule type" value="Genomic_DNA"/>
</dbReference>
<proteinExistence type="predicted"/>
<evidence type="ECO:0000313" key="3">
    <source>
        <dbReference type="Proteomes" id="UP000664521"/>
    </source>
</evidence>
<dbReference type="AlphaFoldDB" id="A0A8H3J6U0"/>
<evidence type="ECO:0000313" key="2">
    <source>
        <dbReference type="EMBL" id="CAF9941528.1"/>
    </source>
</evidence>
<feature type="chain" id="PRO_5034318284" description="Secreted protein" evidence="1">
    <location>
        <begin position="20"/>
        <end position="374"/>
    </location>
</feature>
<comment type="caution">
    <text evidence="2">The sequence shown here is derived from an EMBL/GenBank/DDBJ whole genome shotgun (WGS) entry which is preliminary data.</text>
</comment>
<feature type="signal peptide" evidence="1">
    <location>
        <begin position="1"/>
        <end position="19"/>
    </location>
</feature>
<evidence type="ECO:0000256" key="1">
    <source>
        <dbReference type="SAM" id="SignalP"/>
    </source>
</evidence>
<protein>
    <recommendedName>
        <fullName evidence="4">Secreted protein</fullName>
    </recommendedName>
</protein>
<name>A0A8H3J6U0_9LECA</name>
<organism evidence="2 3">
    <name type="scientific">Heterodermia speciosa</name>
    <dbReference type="NCBI Taxonomy" id="116794"/>
    <lineage>
        <taxon>Eukaryota</taxon>
        <taxon>Fungi</taxon>
        <taxon>Dikarya</taxon>
        <taxon>Ascomycota</taxon>
        <taxon>Pezizomycotina</taxon>
        <taxon>Lecanoromycetes</taxon>
        <taxon>OSLEUM clade</taxon>
        <taxon>Lecanoromycetidae</taxon>
        <taxon>Caliciales</taxon>
        <taxon>Physciaceae</taxon>
        <taxon>Heterodermia</taxon>
    </lineage>
</organism>
<gene>
    <name evidence="2" type="ORF">HETSPECPRED_003639</name>
</gene>
<accession>A0A8H3J6U0</accession>
<evidence type="ECO:0008006" key="4">
    <source>
        <dbReference type="Google" id="ProtNLM"/>
    </source>
</evidence>